<dbReference type="RefSeq" id="XP_034241081.1">
    <property type="nucleotide sequence ID" value="XM_034385190.1"/>
</dbReference>
<dbReference type="FunCoup" id="A0A6P8YVA2">
    <property type="interactions" value="3"/>
</dbReference>
<evidence type="ECO:0000313" key="3">
    <source>
        <dbReference type="RefSeq" id="XP_034241081.1"/>
    </source>
</evidence>
<dbReference type="PANTHER" id="PTHR10974">
    <property type="entry name" value="FI08016P-RELATED"/>
    <property type="match status" value="1"/>
</dbReference>
<gene>
    <name evidence="3" type="primary">LOC117645184</name>
</gene>
<protein>
    <submittedName>
        <fullName evidence="3">Uncharacterized protein LOC117645184 isoform X1</fullName>
    </submittedName>
</protein>
<dbReference type="InParanoid" id="A0A6P8YVA2"/>
<name>A0A6P8YVA2_THRPL</name>
<dbReference type="CDD" id="cd16021">
    <property type="entry name" value="ALP_like"/>
    <property type="match status" value="1"/>
</dbReference>
<reference evidence="3" key="1">
    <citation type="submission" date="2025-08" db="UniProtKB">
        <authorList>
            <consortium name="RefSeq"/>
        </authorList>
    </citation>
    <scope>IDENTIFICATION</scope>
    <source>
        <tissue evidence="3">Total insect</tissue>
    </source>
</reference>
<organism evidence="3">
    <name type="scientific">Thrips palmi</name>
    <name type="common">Melon thrips</name>
    <dbReference type="NCBI Taxonomy" id="161013"/>
    <lineage>
        <taxon>Eukaryota</taxon>
        <taxon>Metazoa</taxon>
        <taxon>Ecdysozoa</taxon>
        <taxon>Arthropoda</taxon>
        <taxon>Hexapoda</taxon>
        <taxon>Insecta</taxon>
        <taxon>Pterygota</taxon>
        <taxon>Neoptera</taxon>
        <taxon>Paraneoptera</taxon>
        <taxon>Thysanoptera</taxon>
        <taxon>Terebrantia</taxon>
        <taxon>Thripoidea</taxon>
        <taxon>Thripidae</taxon>
        <taxon>Thrips</taxon>
    </lineage>
</organism>
<keyword evidence="1" id="KW-0812">Transmembrane</keyword>
<feature type="transmembrane region" description="Helical" evidence="1">
    <location>
        <begin position="7"/>
        <end position="27"/>
    </location>
</feature>
<dbReference type="GO" id="GO:0005615">
    <property type="term" value="C:extracellular space"/>
    <property type="evidence" value="ECO:0007669"/>
    <property type="project" value="TreeGrafter"/>
</dbReference>
<dbReference type="FunFam" id="3.40.720.10:FF:000017">
    <property type="entry name" value="Predicted protein"/>
    <property type="match status" value="1"/>
</dbReference>
<dbReference type="Pfam" id="PF02995">
    <property type="entry name" value="DUF229"/>
    <property type="match status" value="1"/>
</dbReference>
<keyword evidence="1" id="KW-1133">Transmembrane helix</keyword>
<dbReference type="GeneID" id="117645184"/>
<dbReference type="InterPro" id="IPR004245">
    <property type="entry name" value="DUF229"/>
</dbReference>
<evidence type="ECO:0000313" key="2">
    <source>
        <dbReference type="Proteomes" id="UP000515158"/>
    </source>
</evidence>
<keyword evidence="1" id="KW-0472">Membrane</keyword>
<dbReference type="Gene3D" id="3.40.720.10">
    <property type="entry name" value="Alkaline Phosphatase, subunit A"/>
    <property type="match status" value="1"/>
</dbReference>
<evidence type="ECO:0000256" key="1">
    <source>
        <dbReference type="SAM" id="Phobius"/>
    </source>
</evidence>
<proteinExistence type="predicted"/>
<dbReference type="InterPro" id="IPR017850">
    <property type="entry name" value="Alkaline_phosphatase_core_sf"/>
</dbReference>
<dbReference type="SUPFAM" id="SSF53649">
    <property type="entry name" value="Alkaline phosphatase-like"/>
    <property type="match status" value="1"/>
</dbReference>
<dbReference type="Proteomes" id="UP000515158">
    <property type="component" value="Unplaced"/>
</dbReference>
<sequence length="733" mass="81611">MVRRALALFKACLVAVGCAALVLFYFLSGVPTAPPAAPPAATLHEEAQRQLLAFLRRPLENATIAMGAPPPGYLVYSPSCRIPDTDPFHPSLQKLVHREDPVVCSSLPPLTYTKLVAGSDHAGALGSLAMHLLRLDTELLPKYTPRFYHNVTCCYQSVTRVDPEPGATKVDKDVDNKFHMGRCEDLVGEAQLEPDVEFVMVRCSATRPGWRTKKVYTNMHAVVAPKAAIRAKLRENPAREPGDPRMSVLIIGVDSVSRLNYIRTMPRTSELLRSHGWYELRGYNKVEDNTFPNLMAILTGMTRPQVEERCFQTAMTPMDDCPIIWRNFSRAGYVTAYVEDEPTIGTFNYKKAGFKHAPTDYYLRPFLLAAQDHMQVRRLHRLNACLGPTTAAEHILGYAASMATLLRDNLYFALFWMNSFSHNSANSPSAMDDRLFHFWRDLLRSGALKDTLVLFLSDHGMRFGKIRETEVGWLEERLPFINVWLPESFRRRHPEAEKAFRANEDRLTTPWDVHATLRDVLRVSGVPGDATPSASSASSLASSEDSGTVACPGCQSLFRAVPADRGCADVAVDQHWCTCLEYASFKPGERAARGAAEHVVRFIADKLAERQAANASTLDAGWHCAPLSLHKVKSVRGRELQRGVRDFIVILETSPGHAVFEATVRATKTNSSTGAGKDKKDKQAVQYELLGSISRINEFWEHSQCIHNADLKKYCHCSRAAAPAAPARSHRRG</sequence>
<dbReference type="OrthoDB" id="413313at2759"/>
<dbReference type="KEGG" id="tpal:117645184"/>
<dbReference type="AlphaFoldDB" id="A0A6P8YVA2"/>
<dbReference type="PANTHER" id="PTHR10974:SF9">
    <property type="entry name" value="DUF229 DOMAIN CONTAINING PROTEIN-RELATED"/>
    <property type="match status" value="1"/>
</dbReference>
<keyword evidence="2" id="KW-1185">Reference proteome</keyword>
<accession>A0A6P8YVA2</accession>